<evidence type="ECO:0000259" key="5">
    <source>
        <dbReference type="PROSITE" id="PS51485"/>
    </source>
</evidence>
<feature type="compositionally biased region" description="Low complexity" evidence="3">
    <location>
        <begin position="18"/>
        <end position="27"/>
    </location>
</feature>
<keyword evidence="7" id="KW-1185">Reference proteome</keyword>
<keyword evidence="4" id="KW-1133">Transmembrane helix</keyword>
<proteinExistence type="predicted"/>
<feature type="compositionally biased region" description="Polar residues" evidence="3">
    <location>
        <begin position="177"/>
        <end position="188"/>
    </location>
</feature>
<evidence type="ECO:0000256" key="3">
    <source>
        <dbReference type="SAM" id="MobiDB-lite"/>
    </source>
</evidence>
<dbReference type="Proteomes" id="UP001151287">
    <property type="component" value="Unassembled WGS sequence"/>
</dbReference>
<dbReference type="Pfam" id="PF02298">
    <property type="entry name" value="Cu_bind_like"/>
    <property type="match status" value="1"/>
</dbReference>
<evidence type="ECO:0000313" key="7">
    <source>
        <dbReference type="Proteomes" id="UP001151287"/>
    </source>
</evidence>
<sequence>MGFSFPPKEEVQTRPQFSSSRNSSGESFVRPKMNLVALLAVLFLCCVSGEATLFEVGGSNGSLWTWRVPSNEDFYRSWANSTDFAVGDTIHFRYKNDSVLVVSQNDFETCNGSNPIITYFGENTYYMFDLPGAYYFISGELEHCAQGQKLAIHVTSSATLESPPPAPIPSPDMSIVGGSTQNKPSSSGPRNAIITIIIFVCVVLLLAIVAAAYRVVRPPHSHGFRDLKKIEMIEAV</sequence>
<dbReference type="InterPro" id="IPR008972">
    <property type="entry name" value="Cupredoxin"/>
</dbReference>
<dbReference type="InterPro" id="IPR003245">
    <property type="entry name" value="Phytocyanin_dom"/>
</dbReference>
<organism evidence="6 7">
    <name type="scientific">Rhynchospora breviuscula</name>
    <dbReference type="NCBI Taxonomy" id="2022672"/>
    <lineage>
        <taxon>Eukaryota</taxon>
        <taxon>Viridiplantae</taxon>
        <taxon>Streptophyta</taxon>
        <taxon>Embryophyta</taxon>
        <taxon>Tracheophyta</taxon>
        <taxon>Spermatophyta</taxon>
        <taxon>Magnoliopsida</taxon>
        <taxon>Liliopsida</taxon>
        <taxon>Poales</taxon>
        <taxon>Cyperaceae</taxon>
        <taxon>Cyperoideae</taxon>
        <taxon>Rhynchosporeae</taxon>
        <taxon>Rhynchospora</taxon>
    </lineage>
</organism>
<dbReference type="PANTHER" id="PTHR33021">
    <property type="entry name" value="BLUE COPPER PROTEIN"/>
    <property type="match status" value="1"/>
</dbReference>
<keyword evidence="2" id="KW-0325">Glycoprotein</keyword>
<keyword evidence="4" id="KW-0812">Transmembrane</keyword>
<feature type="region of interest" description="Disordered" evidence="3">
    <location>
        <begin position="1"/>
        <end position="27"/>
    </location>
</feature>
<evidence type="ECO:0000256" key="4">
    <source>
        <dbReference type="SAM" id="Phobius"/>
    </source>
</evidence>
<dbReference type="EMBL" id="JAMQYH010000002">
    <property type="protein sequence ID" value="KAJ1696699.1"/>
    <property type="molecule type" value="Genomic_DNA"/>
</dbReference>
<dbReference type="InterPro" id="IPR039391">
    <property type="entry name" value="Phytocyanin-like"/>
</dbReference>
<dbReference type="FunFam" id="2.60.40.420:FF:000034">
    <property type="entry name" value="Cupredoxin superfamily protein"/>
    <property type="match status" value="1"/>
</dbReference>
<accession>A0A9Q0CMG6</accession>
<name>A0A9Q0CMG6_9POAL</name>
<feature type="transmembrane region" description="Helical" evidence="4">
    <location>
        <begin position="192"/>
        <end position="216"/>
    </location>
</feature>
<dbReference type="SUPFAM" id="SSF49503">
    <property type="entry name" value="Cupredoxins"/>
    <property type="match status" value="1"/>
</dbReference>
<dbReference type="GO" id="GO:0005886">
    <property type="term" value="C:plasma membrane"/>
    <property type="evidence" value="ECO:0007669"/>
    <property type="project" value="TreeGrafter"/>
</dbReference>
<dbReference type="AlphaFoldDB" id="A0A9Q0CMG6"/>
<keyword evidence="4" id="KW-0472">Membrane</keyword>
<evidence type="ECO:0000256" key="2">
    <source>
        <dbReference type="ARBA" id="ARBA00023180"/>
    </source>
</evidence>
<evidence type="ECO:0000256" key="1">
    <source>
        <dbReference type="ARBA" id="ARBA00023157"/>
    </source>
</evidence>
<dbReference type="OrthoDB" id="959565at2759"/>
<dbReference type="GO" id="GO:0009055">
    <property type="term" value="F:electron transfer activity"/>
    <property type="evidence" value="ECO:0007669"/>
    <property type="project" value="InterPro"/>
</dbReference>
<evidence type="ECO:0000313" key="6">
    <source>
        <dbReference type="EMBL" id="KAJ1696699.1"/>
    </source>
</evidence>
<dbReference type="PROSITE" id="PS51485">
    <property type="entry name" value="PHYTOCYANIN"/>
    <property type="match status" value="1"/>
</dbReference>
<feature type="region of interest" description="Disordered" evidence="3">
    <location>
        <begin position="161"/>
        <end position="188"/>
    </location>
</feature>
<comment type="caution">
    <text evidence="6">The sequence shown here is derived from an EMBL/GenBank/DDBJ whole genome shotgun (WGS) entry which is preliminary data.</text>
</comment>
<keyword evidence="1" id="KW-1015">Disulfide bond</keyword>
<dbReference type="Gene3D" id="2.60.40.420">
    <property type="entry name" value="Cupredoxins - blue copper proteins"/>
    <property type="match status" value="1"/>
</dbReference>
<dbReference type="PANTHER" id="PTHR33021:SF197">
    <property type="entry name" value="EARLY NODULIN-LIKE PROTEIN 13"/>
    <property type="match status" value="1"/>
</dbReference>
<protein>
    <recommendedName>
        <fullName evidence="5">Phytocyanin domain-containing protein</fullName>
    </recommendedName>
</protein>
<feature type="domain" description="Phytocyanin" evidence="5">
    <location>
        <begin position="52"/>
        <end position="156"/>
    </location>
</feature>
<gene>
    <name evidence="6" type="ORF">LUZ63_005211</name>
</gene>
<reference evidence="6" key="1">
    <citation type="journal article" date="2022" name="Cell">
        <title>Repeat-based holocentromeres influence genome architecture and karyotype evolution.</title>
        <authorList>
            <person name="Hofstatter P.G."/>
            <person name="Thangavel G."/>
            <person name="Lux T."/>
            <person name="Neumann P."/>
            <person name="Vondrak T."/>
            <person name="Novak P."/>
            <person name="Zhang M."/>
            <person name="Costa L."/>
            <person name="Castellani M."/>
            <person name="Scott A."/>
            <person name="Toegelov H."/>
            <person name="Fuchs J."/>
            <person name="Mata-Sucre Y."/>
            <person name="Dias Y."/>
            <person name="Vanzela A.L.L."/>
            <person name="Huettel B."/>
            <person name="Almeida C.C.S."/>
            <person name="Simkova H."/>
            <person name="Souza G."/>
            <person name="Pedrosa-Harand A."/>
            <person name="Macas J."/>
            <person name="Mayer K.F.X."/>
            <person name="Houben A."/>
            <person name="Marques A."/>
        </authorList>
    </citation>
    <scope>NUCLEOTIDE SEQUENCE</scope>
    <source>
        <strain evidence="6">RhyBre1mFocal</strain>
    </source>
</reference>